<dbReference type="InterPro" id="IPR006635">
    <property type="entry name" value="NEAT_dom"/>
</dbReference>
<evidence type="ECO:0000256" key="3">
    <source>
        <dbReference type="ARBA" id="ARBA00022525"/>
    </source>
</evidence>
<dbReference type="NCBIfam" id="TIGR01167">
    <property type="entry name" value="LPXTG_anchor"/>
    <property type="match status" value="1"/>
</dbReference>
<dbReference type="RefSeq" id="WP_172163468.1">
    <property type="nucleotide sequence ID" value="NZ_CP053716.1"/>
</dbReference>
<organism evidence="9 10">
    <name type="scientific">Berryella wangjianweii</name>
    <dbReference type="NCBI Taxonomy" id="2734634"/>
    <lineage>
        <taxon>Bacteria</taxon>
        <taxon>Bacillati</taxon>
        <taxon>Actinomycetota</taxon>
        <taxon>Coriobacteriia</taxon>
        <taxon>Eggerthellales</taxon>
        <taxon>Eggerthellaceae</taxon>
        <taxon>Berryella</taxon>
    </lineage>
</organism>
<keyword evidence="7" id="KW-0472">Membrane</keyword>
<feature type="chain" id="PRO_5044280667" evidence="8">
    <location>
        <begin position="32"/>
        <end position="578"/>
    </location>
</feature>
<evidence type="ECO:0000256" key="1">
    <source>
        <dbReference type="ARBA" id="ARBA00004196"/>
    </source>
</evidence>
<dbReference type="Pfam" id="PF00746">
    <property type="entry name" value="Gram_pos_anchor"/>
    <property type="match status" value="1"/>
</dbReference>
<evidence type="ECO:0000256" key="8">
    <source>
        <dbReference type="SAM" id="SignalP"/>
    </source>
</evidence>
<dbReference type="Gene3D" id="2.60.40.1850">
    <property type="match status" value="3"/>
</dbReference>
<dbReference type="KEGG" id="bwa:HLV38_03520"/>
<dbReference type="Pfam" id="PF05031">
    <property type="entry name" value="NEAT"/>
    <property type="match status" value="1"/>
</dbReference>
<dbReference type="CDD" id="cd06920">
    <property type="entry name" value="NEAT"/>
    <property type="match status" value="3"/>
</dbReference>
<keyword evidence="2" id="KW-0134">Cell wall</keyword>
<evidence type="ECO:0000313" key="9">
    <source>
        <dbReference type="EMBL" id="QKF07292.1"/>
    </source>
</evidence>
<proteinExistence type="predicted"/>
<evidence type="ECO:0000256" key="2">
    <source>
        <dbReference type="ARBA" id="ARBA00022512"/>
    </source>
</evidence>
<keyword evidence="4 8" id="KW-0732">Signal</keyword>
<dbReference type="InterPro" id="IPR019931">
    <property type="entry name" value="LPXTG_anchor"/>
</dbReference>
<dbReference type="EMBL" id="CP053716">
    <property type="protein sequence ID" value="QKF07292.1"/>
    <property type="molecule type" value="Genomic_DNA"/>
</dbReference>
<dbReference type="AlphaFoldDB" id="A0A6M8J8X8"/>
<keyword evidence="7" id="KW-1133">Transmembrane helix</keyword>
<dbReference type="PROSITE" id="PS50847">
    <property type="entry name" value="GRAM_POS_ANCHORING"/>
    <property type="match status" value="1"/>
</dbReference>
<name>A0A6M8J8X8_9ACTN</name>
<evidence type="ECO:0000256" key="5">
    <source>
        <dbReference type="ARBA" id="ARBA00023088"/>
    </source>
</evidence>
<dbReference type="Gene3D" id="1.20.1270.90">
    <property type="entry name" value="AF1782-like"/>
    <property type="match status" value="1"/>
</dbReference>
<feature type="signal peptide" evidence="8">
    <location>
        <begin position="1"/>
        <end position="31"/>
    </location>
</feature>
<sequence length="578" mass="60234">MRKPVKLINCGTSVVLAATLAVGFTPALALADAPAAEAAADNAYEVGKTYTVPLSIKKQGTDTASMAAGYFGKNVEVTPLENNQVQLRFTVNKATLLSKVTVGGVTAEKVVDNGNDATYQVVLPMKTGHVVLPMTFDVSAFLFNMTTKADAHYDFNYTMPKPAPAPAPAPDSHSDDAAQPDPGTGGDAAQPAPEGDAAQPAPGGAGDAAQPNPGDVAPAPAPSDAEAVTVPLSLKKEGTDEASMAAQYFGTSASVKSVGDGKMELRFTTNKSSWIQNPTVDGVPAELVKQDGENAEYKVTLPLRPGDQISKLKMYVVPMSGEATADMHYSVPASLVPEGGKVEKADFSKLAERVSQAKDIEQGKKYDYAFEALTEAIAAAQKVLDNQNASQGMVDGAVANLAAAVAAFNESPDVKQMVGNLEVGRYYSIPIKFMKQGKGEPSMSGQYFSDRMVVIPRADGTFELRFKTNRADWVKDLTFNGAPASVIGMSGNVAEYSVVVPAMTGHQIAKVSMYVVPMNTRATADLHMFFGNAAEIGSPSVDALPATGDGLAVPMTAAGLAAAAAAGAVALARRRSED</sequence>
<gene>
    <name evidence="9" type="ORF">HLV38_03520</name>
</gene>
<protein>
    <submittedName>
        <fullName evidence="9">LPXTG cell wall anchor domain-containing protein</fullName>
    </submittedName>
</protein>
<reference evidence="10" key="1">
    <citation type="submission" date="2020-05" db="EMBL/GenBank/DDBJ databases">
        <title>Novel species in genus Nocardioides.</title>
        <authorList>
            <person name="Zhang G."/>
        </authorList>
    </citation>
    <scope>NUCLEOTIDE SEQUENCE [LARGE SCALE GENOMIC DNA]</scope>
    <source>
        <strain evidence="10">zg-1050</strain>
    </source>
</reference>
<dbReference type="Proteomes" id="UP000503297">
    <property type="component" value="Chromosome"/>
</dbReference>
<evidence type="ECO:0000256" key="4">
    <source>
        <dbReference type="ARBA" id="ARBA00022729"/>
    </source>
</evidence>
<dbReference type="InterPro" id="IPR037250">
    <property type="entry name" value="NEAT_dom_sf"/>
</dbReference>
<accession>A0A6M8J8X8</accession>
<keyword evidence="5" id="KW-0572">Peptidoglycan-anchor</keyword>
<feature type="compositionally biased region" description="Low complexity" evidence="6">
    <location>
        <begin position="177"/>
        <end position="215"/>
    </location>
</feature>
<dbReference type="SUPFAM" id="SSF158911">
    <property type="entry name" value="NEAT domain-like"/>
    <property type="match status" value="3"/>
</dbReference>
<keyword evidence="7" id="KW-0812">Transmembrane</keyword>
<keyword evidence="3" id="KW-0964">Secreted</keyword>
<evidence type="ECO:0000256" key="6">
    <source>
        <dbReference type="SAM" id="MobiDB-lite"/>
    </source>
</evidence>
<evidence type="ECO:0000313" key="10">
    <source>
        <dbReference type="Proteomes" id="UP000503297"/>
    </source>
</evidence>
<feature type="region of interest" description="Disordered" evidence="6">
    <location>
        <begin position="162"/>
        <end position="225"/>
    </location>
</feature>
<keyword evidence="10" id="KW-1185">Reference proteome</keyword>
<dbReference type="GO" id="GO:0030313">
    <property type="term" value="C:cell envelope"/>
    <property type="evidence" value="ECO:0007669"/>
    <property type="project" value="UniProtKB-SubCell"/>
</dbReference>
<evidence type="ECO:0000256" key="7">
    <source>
        <dbReference type="SAM" id="Phobius"/>
    </source>
</evidence>
<feature type="transmembrane region" description="Helical" evidence="7">
    <location>
        <begin position="551"/>
        <end position="572"/>
    </location>
</feature>
<comment type="subcellular location">
    <subcellularLocation>
        <location evidence="1">Cell envelope</location>
    </subcellularLocation>
</comment>